<name>A0ABV0JY29_9CYAN</name>
<evidence type="ECO:0000313" key="2">
    <source>
        <dbReference type="Proteomes" id="UP001442494"/>
    </source>
</evidence>
<comment type="caution">
    <text evidence="1">The sequence shown here is derived from an EMBL/GenBank/DDBJ whole genome shotgun (WGS) entry which is preliminary data.</text>
</comment>
<dbReference type="Pfam" id="PF00201">
    <property type="entry name" value="UDPGT"/>
    <property type="match status" value="1"/>
</dbReference>
<dbReference type="InterPro" id="IPR002213">
    <property type="entry name" value="UDP_glucos_trans"/>
</dbReference>
<evidence type="ECO:0000313" key="1">
    <source>
        <dbReference type="EMBL" id="MEP0868029.1"/>
    </source>
</evidence>
<dbReference type="Proteomes" id="UP001442494">
    <property type="component" value="Unassembled WGS sequence"/>
</dbReference>
<accession>A0ABV0JY29</accession>
<reference evidence="1 2" key="1">
    <citation type="submission" date="2022-04" db="EMBL/GenBank/DDBJ databases">
        <title>Positive selection, recombination, and allopatry shape intraspecific diversity of widespread and dominant cyanobacteria.</title>
        <authorList>
            <person name="Wei J."/>
            <person name="Shu W."/>
            <person name="Hu C."/>
        </authorList>
    </citation>
    <scope>NUCLEOTIDE SEQUENCE [LARGE SCALE GENOMIC DNA]</scope>
    <source>
        <strain evidence="1 2">GB2-A5</strain>
    </source>
</reference>
<keyword evidence="2" id="KW-1185">Reference proteome</keyword>
<sequence length="429" mass="46580">MTHFGIICPAETGHLNTMLPLGCELQQRGHRVTLFGLLDAQLQTVAAGLDFWALGEAEFPAGALSQAFAQLGELSGLAALRYTISLLKQGAAVILRDAPQAIKEANVEALLVDQSSPEAGTVADFLEIPFITVCSAVVLNREETVPPFNTPWSYNPAWWARLRNRMAYSLLSRITKPIRELINDYRKEWKLPLHSHPNQLYSQLAQLSQQPAEFEFPRTTLPKYFHFTGPYHNSTGRKSVPFPYEKLTGQPLIYASMGTLQNRQQEIFQRIAEACVGLDAQLVISLGGSGSPESLPELPGSPLVVSYAPQLELLKKAALTITHAGMNTTLESLTNGVPMVAIPIANDQPGIAARIAWTGAGEVVPRAGLTVSKLRGAIQRALTEDSYKNNASRLQDAIARAGGVSRAADIVEQAISTGKPVLAQTQQKN</sequence>
<dbReference type="EMBL" id="JAMPKK010000104">
    <property type="protein sequence ID" value="MEP0868029.1"/>
    <property type="molecule type" value="Genomic_DNA"/>
</dbReference>
<gene>
    <name evidence="1" type="ORF">NDI37_26685</name>
</gene>
<dbReference type="PANTHER" id="PTHR48050:SF13">
    <property type="entry name" value="STEROL 3-BETA-GLUCOSYLTRANSFERASE UGT80A2"/>
    <property type="match status" value="1"/>
</dbReference>
<dbReference type="RefSeq" id="WP_190423049.1">
    <property type="nucleotide sequence ID" value="NZ_JAMPKK010000104.1"/>
</dbReference>
<organism evidence="1 2">
    <name type="scientific">Funiculus sociatus GB2-A5</name>
    <dbReference type="NCBI Taxonomy" id="2933946"/>
    <lineage>
        <taxon>Bacteria</taxon>
        <taxon>Bacillati</taxon>
        <taxon>Cyanobacteriota</taxon>
        <taxon>Cyanophyceae</taxon>
        <taxon>Coleofasciculales</taxon>
        <taxon>Coleofasciculaceae</taxon>
        <taxon>Funiculus</taxon>
    </lineage>
</organism>
<dbReference type="SUPFAM" id="SSF53756">
    <property type="entry name" value="UDP-Glycosyltransferase/glycogen phosphorylase"/>
    <property type="match status" value="1"/>
</dbReference>
<proteinExistence type="predicted"/>
<protein>
    <submittedName>
        <fullName evidence="1">Glycosyltransferase</fullName>
    </submittedName>
</protein>
<dbReference type="Gene3D" id="3.40.50.2000">
    <property type="entry name" value="Glycogen Phosphorylase B"/>
    <property type="match status" value="2"/>
</dbReference>
<dbReference type="InterPro" id="IPR050426">
    <property type="entry name" value="Glycosyltransferase_28"/>
</dbReference>
<dbReference type="PANTHER" id="PTHR48050">
    <property type="entry name" value="STEROL 3-BETA-GLUCOSYLTRANSFERASE"/>
    <property type="match status" value="1"/>
</dbReference>
<dbReference type="CDD" id="cd03784">
    <property type="entry name" value="GT1_Gtf-like"/>
    <property type="match status" value="1"/>
</dbReference>